<dbReference type="PANTHER" id="PTHR48228:SF6">
    <property type="entry name" value="L-CARNITINE COA-TRANSFERASE"/>
    <property type="match status" value="1"/>
</dbReference>
<dbReference type="AlphaFoldDB" id="A0A8J2Z9J1"/>
<comment type="caution">
    <text evidence="3">The sequence shown here is derived from an EMBL/GenBank/DDBJ whole genome shotgun (WGS) entry which is preliminary data.</text>
</comment>
<dbReference type="Pfam" id="PF02515">
    <property type="entry name" value="CoA_transf_3"/>
    <property type="match status" value="2"/>
</dbReference>
<evidence type="ECO:0000313" key="3">
    <source>
        <dbReference type="EMBL" id="GGG27447.1"/>
    </source>
</evidence>
<dbReference type="Gene3D" id="3.40.50.10540">
    <property type="entry name" value="Crotonobetainyl-coa:carnitine coa-transferase, domain 1"/>
    <property type="match status" value="2"/>
</dbReference>
<sequence>MIGTAGAKPGVLAGVRVVEVADETAEYVGLVLAGLGAEVVKVEPPEGSPTRRIGPFLDDAPHPERSLHFWAYNRGKRSVVPDADPQARRRQMLALIGGADVLLDSTRGALARELGLAPGEVTKRFPALVHARMTPFGDTGPWKDFQASDLVHLALGGVMMNCGYDPAPGQRYDTPPIAPQLWHAYHIAGEQLAVGIVAALLHRLHTGEGQDVSCAIHEAVAKNTELDVMSWVMRRAPLFRQTCRHAVEQPTQVPNVGHTKDGRWCIAYGVSARDQANLVPFLERYGMQADLGRPAEGADLRARNVPGSAAGDESRAHVLEIIQRFIRAHTWENLPWREAQEAGLLWAPLRKPHENATDAHWLRRGTFADIEHPELGRSFRYPVSKWLSDRTAWQAGRRAPLLGEDTRAVLDALPGARPAASVPARPRPAAPPRLSPRGRPFPLQGVRIFDFSWFLASAGGTRFLAALGAEVIKVEWKENPDTRLAAMAPVGGRAAREKATAPLPGVTDPDMGGQFNNKNAGKRGLSLNIRHPKGLDIAKRLIAVSDVVAEGFSPGVLARLGLGYDVLRSLRPDIIYVQQSGMGGTGTYGRFRTVGPVAAAFAGTADMSGLPEPAMPAGWGYSYLDWIGAYGFGLAILGALYHRDRTGEGQWIDSSQCEAGIFLTAPTVLDWSANGRAWTRIGNRSPCKPAAPHGAYPCAGEDRWIAIACFDDAAWASLCRVAGRPDWRADPRFATLEARLAHQDALDAAVGAWTRGLDPYDAMLRLQAAGVPAGVCQTAEDRCDRDPQLAALEWLTEVTGTKIGRWPVAELPIKLSATPAYSGGITDRGAPCYGEDNHAILGELLGYSRREVDALAEEGVI</sequence>
<protein>
    <recommendedName>
        <fullName evidence="5">CoA transferase</fullName>
    </recommendedName>
</protein>
<reference evidence="3 4" key="1">
    <citation type="journal article" date="2014" name="Int. J. Syst. Evol. Microbiol.">
        <title>Complete genome sequence of Corynebacterium casei LMG S-19264T (=DSM 44701T), isolated from a smear-ripened cheese.</title>
        <authorList>
            <consortium name="US DOE Joint Genome Institute (JGI-PGF)"/>
            <person name="Walter F."/>
            <person name="Albersmeier A."/>
            <person name="Kalinowski J."/>
            <person name="Ruckert C."/>
        </authorList>
    </citation>
    <scope>NUCLEOTIDE SEQUENCE [LARGE SCALE GENOMIC DNA]</scope>
    <source>
        <strain evidence="3 4">CGMCC 1.16330</strain>
    </source>
</reference>
<evidence type="ECO:0000313" key="4">
    <source>
        <dbReference type="Proteomes" id="UP000597507"/>
    </source>
</evidence>
<dbReference type="EMBL" id="BMKS01000003">
    <property type="protein sequence ID" value="GGG27447.1"/>
    <property type="molecule type" value="Genomic_DNA"/>
</dbReference>
<evidence type="ECO:0008006" key="5">
    <source>
        <dbReference type="Google" id="ProtNLM"/>
    </source>
</evidence>
<organism evidence="3 4">
    <name type="scientific">Caldovatus sediminis</name>
    <dbReference type="NCBI Taxonomy" id="2041189"/>
    <lineage>
        <taxon>Bacteria</taxon>
        <taxon>Pseudomonadati</taxon>
        <taxon>Pseudomonadota</taxon>
        <taxon>Alphaproteobacteria</taxon>
        <taxon>Acetobacterales</taxon>
        <taxon>Roseomonadaceae</taxon>
        <taxon>Caldovatus</taxon>
    </lineage>
</organism>
<evidence type="ECO:0000256" key="1">
    <source>
        <dbReference type="ARBA" id="ARBA00022679"/>
    </source>
</evidence>
<dbReference type="InterPro" id="IPR023606">
    <property type="entry name" value="CoA-Trfase_III_dom_1_sf"/>
</dbReference>
<dbReference type="InterPro" id="IPR003673">
    <property type="entry name" value="CoA-Trfase_fam_III"/>
</dbReference>
<accession>A0A8J2Z9J1</accession>
<name>A0A8J2Z9J1_9PROT</name>
<proteinExistence type="predicted"/>
<dbReference type="RefSeq" id="WP_229677854.1">
    <property type="nucleotide sequence ID" value="NZ_BMKS01000003.1"/>
</dbReference>
<dbReference type="Proteomes" id="UP000597507">
    <property type="component" value="Unassembled WGS sequence"/>
</dbReference>
<keyword evidence="4" id="KW-1185">Reference proteome</keyword>
<dbReference type="Gene3D" id="3.30.1540.10">
    <property type="entry name" value="formyl-coa transferase, domain 3"/>
    <property type="match status" value="2"/>
</dbReference>
<gene>
    <name evidence="3" type="ORF">GCM10010964_14240</name>
</gene>
<dbReference type="GO" id="GO:0016740">
    <property type="term" value="F:transferase activity"/>
    <property type="evidence" value="ECO:0007669"/>
    <property type="project" value="UniProtKB-KW"/>
</dbReference>
<feature type="compositionally biased region" description="Pro residues" evidence="2">
    <location>
        <begin position="425"/>
        <end position="434"/>
    </location>
</feature>
<evidence type="ECO:0000256" key="2">
    <source>
        <dbReference type="SAM" id="MobiDB-lite"/>
    </source>
</evidence>
<dbReference type="SUPFAM" id="SSF89796">
    <property type="entry name" value="CoA-transferase family III (CaiB/BaiF)"/>
    <property type="match status" value="2"/>
</dbReference>
<feature type="region of interest" description="Disordered" evidence="2">
    <location>
        <begin position="417"/>
        <end position="437"/>
    </location>
</feature>
<dbReference type="PANTHER" id="PTHR48228">
    <property type="entry name" value="SUCCINYL-COA--D-CITRAMALATE COA-TRANSFERASE"/>
    <property type="match status" value="1"/>
</dbReference>
<keyword evidence="1" id="KW-0808">Transferase</keyword>
<dbReference type="InterPro" id="IPR050509">
    <property type="entry name" value="CoA-transferase_III"/>
</dbReference>
<dbReference type="InterPro" id="IPR044855">
    <property type="entry name" value="CoA-Trfase_III_dom3_sf"/>
</dbReference>